<evidence type="ECO:0000313" key="4">
    <source>
        <dbReference type="Proteomes" id="UP000693970"/>
    </source>
</evidence>
<proteinExistence type="predicted"/>
<feature type="region of interest" description="Disordered" evidence="1">
    <location>
        <begin position="77"/>
        <end position="115"/>
    </location>
</feature>
<organism evidence="3 4">
    <name type="scientific">Nitzschia inconspicua</name>
    <dbReference type="NCBI Taxonomy" id="303405"/>
    <lineage>
        <taxon>Eukaryota</taxon>
        <taxon>Sar</taxon>
        <taxon>Stramenopiles</taxon>
        <taxon>Ochrophyta</taxon>
        <taxon>Bacillariophyta</taxon>
        <taxon>Bacillariophyceae</taxon>
        <taxon>Bacillariophycidae</taxon>
        <taxon>Bacillariales</taxon>
        <taxon>Bacillariaceae</taxon>
        <taxon>Nitzschia</taxon>
    </lineage>
</organism>
<protein>
    <submittedName>
        <fullName evidence="3">Ion channel</fullName>
    </submittedName>
</protein>
<evidence type="ECO:0000256" key="1">
    <source>
        <dbReference type="SAM" id="MobiDB-lite"/>
    </source>
</evidence>
<dbReference type="Proteomes" id="UP000693970">
    <property type="component" value="Unassembled WGS sequence"/>
</dbReference>
<feature type="region of interest" description="Disordered" evidence="1">
    <location>
        <begin position="1"/>
        <end position="46"/>
    </location>
</feature>
<dbReference type="AlphaFoldDB" id="A0A9K3Q628"/>
<reference evidence="3" key="2">
    <citation type="submission" date="2021-04" db="EMBL/GenBank/DDBJ databases">
        <authorList>
            <person name="Podell S."/>
        </authorList>
    </citation>
    <scope>NUCLEOTIDE SEQUENCE</scope>
    <source>
        <strain evidence="3">Hildebrandi</strain>
    </source>
</reference>
<feature type="transmembrane region" description="Helical" evidence="2">
    <location>
        <begin position="343"/>
        <end position="363"/>
    </location>
</feature>
<feature type="compositionally biased region" description="Polar residues" evidence="1">
    <location>
        <begin position="23"/>
        <end position="38"/>
    </location>
</feature>
<name>A0A9K3Q628_9STRA</name>
<keyword evidence="2" id="KW-0472">Membrane</keyword>
<accession>A0A9K3Q628</accession>
<feature type="compositionally biased region" description="Basic and acidic residues" evidence="1">
    <location>
        <begin position="202"/>
        <end position="218"/>
    </location>
</feature>
<feature type="transmembrane region" description="Helical" evidence="2">
    <location>
        <begin position="480"/>
        <end position="504"/>
    </location>
</feature>
<feature type="transmembrane region" description="Helical" evidence="2">
    <location>
        <begin position="406"/>
        <end position="427"/>
    </location>
</feature>
<keyword evidence="2" id="KW-1133">Transmembrane helix</keyword>
<reference evidence="3" key="1">
    <citation type="journal article" date="2021" name="Sci. Rep.">
        <title>Diploid genomic architecture of Nitzschia inconspicua, an elite biomass production diatom.</title>
        <authorList>
            <person name="Oliver A."/>
            <person name="Podell S."/>
            <person name="Pinowska A."/>
            <person name="Traller J.C."/>
            <person name="Smith S.R."/>
            <person name="McClure R."/>
            <person name="Beliaev A."/>
            <person name="Bohutskyi P."/>
            <person name="Hill E.A."/>
            <person name="Rabines A."/>
            <person name="Zheng H."/>
            <person name="Allen L.Z."/>
            <person name="Kuo A."/>
            <person name="Grigoriev I.V."/>
            <person name="Allen A.E."/>
            <person name="Hazlebeck D."/>
            <person name="Allen E.E."/>
        </authorList>
    </citation>
    <scope>NUCLEOTIDE SEQUENCE</scope>
    <source>
        <strain evidence="3">Hildebrandi</strain>
    </source>
</reference>
<gene>
    <name evidence="3" type="ORF">IV203_018531</name>
</gene>
<dbReference type="EMBL" id="JAGRRH010000003">
    <property type="protein sequence ID" value="KAG7372388.1"/>
    <property type="molecule type" value="Genomic_DNA"/>
</dbReference>
<keyword evidence="2" id="KW-0812">Transmembrane</keyword>
<feature type="region of interest" description="Disordered" evidence="1">
    <location>
        <begin position="202"/>
        <end position="237"/>
    </location>
</feature>
<evidence type="ECO:0000313" key="3">
    <source>
        <dbReference type="EMBL" id="KAG7372388.1"/>
    </source>
</evidence>
<comment type="caution">
    <text evidence="3">The sequence shown here is derived from an EMBL/GenBank/DDBJ whole genome shotgun (WGS) entry which is preliminary data.</text>
</comment>
<evidence type="ECO:0000256" key="2">
    <source>
        <dbReference type="SAM" id="Phobius"/>
    </source>
</evidence>
<feature type="transmembrane region" description="Helical" evidence="2">
    <location>
        <begin position="540"/>
        <end position="558"/>
    </location>
</feature>
<keyword evidence="4" id="KW-1185">Reference proteome</keyword>
<feature type="region of interest" description="Disordered" evidence="1">
    <location>
        <begin position="129"/>
        <end position="174"/>
    </location>
</feature>
<feature type="transmembrane region" description="Helical" evidence="2">
    <location>
        <begin position="375"/>
        <end position="394"/>
    </location>
</feature>
<sequence>MANRKDTAAHSTSIFRREASTDPAGTTNNITDSSNIHRQNSKDSSDGGTAFFVVDMDLTSQGDILCEEVSHLSDPTSYMLTTPIHTLPPPPRRRKSQRNFSGGSSGKRRLSASNLLKKPLSAIIRNHYFGNKKQTQPRLEHHPSSSSSKRRKNNGGSNVSPIVEETSKNSPEISHERIPLTLLVPLGNEVGGGNYHYHSIQRHQDDSAENRDPTDSSHNKWKSHVKQRDNPDVLHNPGLDLYRNPSLSWEDDNLLLFDDNQTATPRTPLGLTGGLTLSNCRTTGENQNVTTGFDTSNRRITRTTGEKTDSRLSWSSTQLFCRGNRTDDRSANLLKLLFQRWEYIAFGVSSLLLVIAMICGGSSMSSDDTSTVDLLYWAVTSFTTIGPLPILHASNEGGRGSSSPSTLIMILTMLYALLGVTTLGVIWGRHSSSFLTKTIEQQKQKHAEIQQQTLDVFCGPSHCGRNSPLRFSGFALSTAFQLPSVTVATSCLVGITMLAAIVLLGQKLEWSIFETLYHVVATACTLGDLEMQSQPPTTKILILVLIPLALFATLRWVSAIACWTINSTASNMIAVDKMTDRDFETLLERAKLDDGLLTRADFLEIMLLSMKKVDPDLLMALREGFQKVTQGGSVDVTRSQLVQLGHTNTQ</sequence>